<feature type="region of interest" description="Disordered" evidence="1">
    <location>
        <begin position="90"/>
        <end position="116"/>
    </location>
</feature>
<feature type="compositionally biased region" description="Basic and acidic residues" evidence="1">
    <location>
        <begin position="90"/>
        <end position="114"/>
    </location>
</feature>
<reference evidence="2" key="1">
    <citation type="journal article" date="2020" name="Cell">
        <title>Large-Scale Comparative Analyses of Tick Genomes Elucidate Their Genetic Diversity and Vector Capacities.</title>
        <authorList>
            <consortium name="Tick Genome and Microbiome Consortium (TIGMIC)"/>
            <person name="Jia N."/>
            <person name="Wang J."/>
            <person name="Shi W."/>
            <person name="Du L."/>
            <person name="Sun Y."/>
            <person name="Zhan W."/>
            <person name="Jiang J.F."/>
            <person name="Wang Q."/>
            <person name="Zhang B."/>
            <person name="Ji P."/>
            <person name="Bell-Sakyi L."/>
            <person name="Cui X.M."/>
            <person name="Yuan T.T."/>
            <person name="Jiang B.G."/>
            <person name="Yang W.F."/>
            <person name="Lam T.T."/>
            <person name="Chang Q.C."/>
            <person name="Ding S.J."/>
            <person name="Wang X.J."/>
            <person name="Zhu J.G."/>
            <person name="Ruan X.D."/>
            <person name="Zhao L."/>
            <person name="Wei J.T."/>
            <person name="Ye R.Z."/>
            <person name="Que T.C."/>
            <person name="Du C.H."/>
            <person name="Zhou Y.H."/>
            <person name="Cheng J.X."/>
            <person name="Dai P.F."/>
            <person name="Guo W.B."/>
            <person name="Han X.H."/>
            <person name="Huang E.J."/>
            <person name="Li L.F."/>
            <person name="Wei W."/>
            <person name="Gao Y.C."/>
            <person name="Liu J.Z."/>
            <person name="Shao H.Z."/>
            <person name="Wang X."/>
            <person name="Wang C.C."/>
            <person name="Yang T.C."/>
            <person name="Huo Q.B."/>
            <person name="Li W."/>
            <person name="Chen H.Y."/>
            <person name="Chen S.E."/>
            <person name="Zhou L.G."/>
            <person name="Ni X.B."/>
            <person name="Tian J.H."/>
            <person name="Sheng Y."/>
            <person name="Liu T."/>
            <person name="Pan Y.S."/>
            <person name="Xia L.Y."/>
            <person name="Li J."/>
            <person name="Zhao F."/>
            <person name="Cao W.C."/>
        </authorList>
    </citation>
    <scope>NUCLEOTIDE SEQUENCE</scope>
    <source>
        <strain evidence="2">Rmic-2018</strain>
    </source>
</reference>
<dbReference type="AlphaFoldDB" id="A0A9J6EYU4"/>
<sequence>MVDRSAKIGRQKRTLEIIAEPARRPVIRLEHYGLPFHFAEENRNPTLPGSGGWPAFTKEQPLHVFMRASNASIGSDFHGEGCNTYRKPTALHEEEESKKGIKREPGGGEGEPHRFLAGGWGCPARVRRQGPFFDRARSDAIVMGTAPRCAQKIAATSPPRARSAPEKVSRKEGQKQNQKSRREGERK</sequence>
<evidence type="ECO:0000256" key="1">
    <source>
        <dbReference type="SAM" id="MobiDB-lite"/>
    </source>
</evidence>
<evidence type="ECO:0000313" key="2">
    <source>
        <dbReference type="EMBL" id="KAH8039160.1"/>
    </source>
</evidence>
<dbReference type="EMBL" id="JABSTU010000001">
    <property type="protein sequence ID" value="KAH8039160.1"/>
    <property type="molecule type" value="Genomic_DNA"/>
</dbReference>
<name>A0A9J6EYU4_RHIMP</name>
<keyword evidence="3" id="KW-1185">Reference proteome</keyword>
<evidence type="ECO:0000313" key="3">
    <source>
        <dbReference type="Proteomes" id="UP000821866"/>
    </source>
</evidence>
<gene>
    <name evidence="2" type="ORF">HPB51_005336</name>
</gene>
<reference evidence="2" key="2">
    <citation type="submission" date="2021-09" db="EMBL/GenBank/DDBJ databases">
        <authorList>
            <person name="Jia N."/>
            <person name="Wang J."/>
            <person name="Shi W."/>
            <person name="Du L."/>
            <person name="Sun Y."/>
            <person name="Zhan W."/>
            <person name="Jiang J."/>
            <person name="Wang Q."/>
            <person name="Zhang B."/>
            <person name="Ji P."/>
            <person name="Sakyi L.B."/>
            <person name="Cui X."/>
            <person name="Yuan T."/>
            <person name="Jiang B."/>
            <person name="Yang W."/>
            <person name="Lam T.T.-Y."/>
            <person name="Chang Q."/>
            <person name="Ding S."/>
            <person name="Wang X."/>
            <person name="Zhu J."/>
            <person name="Ruan X."/>
            <person name="Zhao L."/>
            <person name="Wei J."/>
            <person name="Que T."/>
            <person name="Du C."/>
            <person name="Cheng J."/>
            <person name="Dai P."/>
            <person name="Han X."/>
            <person name="Huang E."/>
            <person name="Gao Y."/>
            <person name="Liu J."/>
            <person name="Shao H."/>
            <person name="Ye R."/>
            <person name="Li L."/>
            <person name="Wei W."/>
            <person name="Wang X."/>
            <person name="Wang C."/>
            <person name="Huo Q."/>
            <person name="Li W."/>
            <person name="Guo W."/>
            <person name="Chen H."/>
            <person name="Chen S."/>
            <person name="Zhou L."/>
            <person name="Zhou L."/>
            <person name="Ni X."/>
            <person name="Tian J."/>
            <person name="Zhou Y."/>
            <person name="Sheng Y."/>
            <person name="Liu T."/>
            <person name="Pan Y."/>
            <person name="Xia L."/>
            <person name="Li J."/>
            <person name="Zhao F."/>
            <person name="Cao W."/>
        </authorList>
    </citation>
    <scope>NUCLEOTIDE SEQUENCE</scope>
    <source>
        <strain evidence="2">Rmic-2018</strain>
        <tissue evidence="2">Larvae</tissue>
    </source>
</reference>
<feature type="region of interest" description="Disordered" evidence="1">
    <location>
        <begin position="148"/>
        <end position="187"/>
    </location>
</feature>
<dbReference type="Proteomes" id="UP000821866">
    <property type="component" value="Chromosome 1"/>
</dbReference>
<protein>
    <submittedName>
        <fullName evidence="2">Uncharacterized protein</fullName>
    </submittedName>
</protein>
<accession>A0A9J6EYU4</accession>
<comment type="caution">
    <text evidence="2">The sequence shown here is derived from an EMBL/GenBank/DDBJ whole genome shotgun (WGS) entry which is preliminary data.</text>
</comment>
<feature type="compositionally biased region" description="Basic and acidic residues" evidence="1">
    <location>
        <begin position="163"/>
        <end position="187"/>
    </location>
</feature>
<proteinExistence type="predicted"/>
<organism evidence="2 3">
    <name type="scientific">Rhipicephalus microplus</name>
    <name type="common">Cattle tick</name>
    <name type="synonym">Boophilus microplus</name>
    <dbReference type="NCBI Taxonomy" id="6941"/>
    <lineage>
        <taxon>Eukaryota</taxon>
        <taxon>Metazoa</taxon>
        <taxon>Ecdysozoa</taxon>
        <taxon>Arthropoda</taxon>
        <taxon>Chelicerata</taxon>
        <taxon>Arachnida</taxon>
        <taxon>Acari</taxon>
        <taxon>Parasitiformes</taxon>
        <taxon>Ixodida</taxon>
        <taxon>Ixodoidea</taxon>
        <taxon>Ixodidae</taxon>
        <taxon>Rhipicephalinae</taxon>
        <taxon>Rhipicephalus</taxon>
        <taxon>Boophilus</taxon>
    </lineage>
</organism>